<reference evidence="3" key="1">
    <citation type="journal article" date="2017" name="Nat. Ecol. Evol.">
        <title>Genome expansion and lineage-specific genetic innovations in the forest pathogenic fungi Armillaria.</title>
        <authorList>
            <person name="Sipos G."/>
            <person name="Prasanna A.N."/>
            <person name="Walter M.C."/>
            <person name="O'Connor E."/>
            <person name="Balint B."/>
            <person name="Krizsan K."/>
            <person name="Kiss B."/>
            <person name="Hess J."/>
            <person name="Varga T."/>
            <person name="Slot J."/>
            <person name="Riley R."/>
            <person name="Boka B."/>
            <person name="Rigling D."/>
            <person name="Barry K."/>
            <person name="Lee J."/>
            <person name="Mihaltcheva S."/>
            <person name="LaButti K."/>
            <person name="Lipzen A."/>
            <person name="Waldron R."/>
            <person name="Moloney N.M."/>
            <person name="Sperisen C."/>
            <person name="Kredics L."/>
            <person name="Vagvoelgyi C."/>
            <person name="Patrignani A."/>
            <person name="Fitzpatrick D."/>
            <person name="Nagy I."/>
            <person name="Doyle S."/>
            <person name="Anderson J.B."/>
            <person name="Grigoriev I.V."/>
            <person name="Gueldener U."/>
            <person name="Muensterkoetter M."/>
            <person name="Nagy L.G."/>
        </authorList>
    </citation>
    <scope>NUCLEOTIDE SEQUENCE [LARGE SCALE GENOMIC DNA]</scope>
    <source>
        <strain evidence="3">C18/9</strain>
    </source>
</reference>
<keyword evidence="3" id="KW-1185">Reference proteome</keyword>
<organism evidence="2 3">
    <name type="scientific">Armillaria ostoyae</name>
    <name type="common">Armillaria root rot fungus</name>
    <dbReference type="NCBI Taxonomy" id="47428"/>
    <lineage>
        <taxon>Eukaryota</taxon>
        <taxon>Fungi</taxon>
        <taxon>Dikarya</taxon>
        <taxon>Basidiomycota</taxon>
        <taxon>Agaricomycotina</taxon>
        <taxon>Agaricomycetes</taxon>
        <taxon>Agaricomycetidae</taxon>
        <taxon>Agaricales</taxon>
        <taxon>Marasmiineae</taxon>
        <taxon>Physalacriaceae</taxon>
        <taxon>Armillaria</taxon>
    </lineage>
</organism>
<feature type="region of interest" description="Disordered" evidence="1">
    <location>
        <begin position="274"/>
        <end position="330"/>
    </location>
</feature>
<proteinExistence type="predicted"/>
<feature type="compositionally biased region" description="Polar residues" evidence="1">
    <location>
        <begin position="278"/>
        <end position="302"/>
    </location>
</feature>
<evidence type="ECO:0000313" key="3">
    <source>
        <dbReference type="Proteomes" id="UP000219338"/>
    </source>
</evidence>
<feature type="region of interest" description="Disordered" evidence="1">
    <location>
        <begin position="66"/>
        <end position="122"/>
    </location>
</feature>
<protein>
    <submittedName>
        <fullName evidence="2">Uncharacterized protein</fullName>
    </submittedName>
</protein>
<evidence type="ECO:0000256" key="1">
    <source>
        <dbReference type="SAM" id="MobiDB-lite"/>
    </source>
</evidence>
<name>A0A284QR27_ARMOS</name>
<dbReference type="AlphaFoldDB" id="A0A284QR27"/>
<dbReference type="OrthoDB" id="3057226at2759"/>
<sequence length="459" mass="47739">MPSTPDLSLPALETVPDIDPASLVVHPLPTPDEAVVDAVSAALLTVAPATVPSTSVSAVEDVLETSAVRPPDPLEVGPTMPAPPPTPTESSTAIGSVVVPPRSQSQGEGTSGEAKEKDIRGTDASNYASLGLGIHVKGESAGAFRDRTVNNESSIVGTLVKVKDELKHHTAEHAEQYDMTLRGLADTATMAKLADEAAKRAAATAATAARALPPLTDAINRSLKTLQITTSALQSHFTAIQSHSQAILDVRQDVIGVRGGLQELRTNVEDLQRHISRPPSTMSSAPVTSPGNPSLIRQQPPTNASPPAKRSRGNNGRQNNRTSGSRSAPIVVQDTVAAVPVQCPPLSDNPSQSVIFTISRLDQDAVEASRRVAGAIPGVGVQAILDVSYTTVRGSALVRFRSVNAATAFVQLLQHRGTVTQLGATAAYALFTPSSQQLSSTDNAIASVIDILSNSVQGN</sequence>
<dbReference type="Proteomes" id="UP000219338">
    <property type="component" value="Unassembled WGS sequence"/>
</dbReference>
<feature type="compositionally biased region" description="Low complexity" evidence="1">
    <location>
        <begin position="313"/>
        <end position="327"/>
    </location>
</feature>
<gene>
    <name evidence="2" type="ORF">ARMOST_02206</name>
</gene>
<dbReference type="EMBL" id="FUEG01000001">
    <property type="protein sequence ID" value="SJK98929.1"/>
    <property type="molecule type" value="Genomic_DNA"/>
</dbReference>
<accession>A0A284QR27</accession>
<evidence type="ECO:0000313" key="2">
    <source>
        <dbReference type="EMBL" id="SJK98929.1"/>
    </source>
</evidence>
<dbReference type="Gene3D" id="1.20.5.300">
    <property type="match status" value="1"/>
</dbReference>